<organism evidence="2 3">
    <name type="scientific">Folsomia candida</name>
    <name type="common">Springtail</name>
    <dbReference type="NCBI Taxonomy" id="158441"/>
    <lineage>
        <taxon>Eukaryota</taxon>
        <taxon>Metazoa</taxon>
        <taxon>Ecdysozoa</taxon>
        <taxon>Arthropoda</taxon>
        <taxon>Hexapoda</taxon>
        <taxon>Collembola</taxon>
        <taxon>Entomobryomorpha</taxon>
        <taxon>Isotomoidea</taxon>
        <taxon>Isotomidae</taxon>
        <taxon>Proisotominae</taxon>
        <taxon>Folsomia</taxon>
    </lineage>
</organism>
<dbReference type="EMBL" id="LNIX01000005">
    <property type="protein sequence ID" value="OXA54246.1"/>
    <property type="molecule type" value="Genomic_DNA"/>
</dbReference>
<dbReference type="Proteomes" id="UP000198287">
    <property type="component" value="Unassembled WGS sequence"/>
</dbReference>
<feature type="region of interest" description="Disordered" evidence="1">
    <location>
        <begin position="1"/>
        <end position="54"/>
    </location>
</feature>
<keyword evidence="3" id="KW-1185">Reference proteome</keyword>
<dbReference type="OrthoDB" id="1728974at2759"/>
<evidence type="ECO:0000256" key="1">
    <source>
        <dbReference type="SAM" id="MobiDB-lite"/>
    </source>
</evidence>
<feature type="compositionally biased region" description="Basic and acidic residues" evidence="1">
    <location>
        <begin position="39"/>
        <end position="54"/>
    </location>
</feature>
<reference evidence="2 3" key="1">
    <citation type="submission" date="2015-12" db="EMBL/GenBank/DDBJ databases">
        <title>The genome of Folsomia candida.</title>
        <authorList>
            <person name="Faddeeva A."/>
            <person name="Derks M.F."/>
            <person name="Anvar Y."/>
            <person name="Smit S."/>
            <person name="Van Straalen N."/>
            <person name="Roelofs D."/>
        </authorList>
    </citation>
    <scope>NUCLEOTIDE SEQUENCE [LARGE SCALE GENOMIC DNA]</scope>
    <source>
        <strain evidence="2 3">VU population</strain>
        <tissue evidence="2">Whole body</tissue>
    </source>
</reference>
<dbReference type="STRING" id="158441.A0A226EC21"/>
<dbReference type="PANTHER" id="PTHR45786:SF74">
    <property type="entry name" value="ATP-DEPENDENT DNA HELICASE"/>
    <property type="match status" value="1"/>
</dbReference>
<protein>
    <recommendedName>
        <fullName evidence="4">Helitron helicase-like domain-containing protein</fullName>
    </recommendedName>
</protein>
<dbReference type="AlphaFoldDB" id="A0A226EC21"/>
<evidence type="ECO:0000313" key="2">
    <source>
        <dbReference type="EMBL" id="OXA54246.1"/>
    </source>
</evidence>
<dbReference type="PANTHER" id="PTHR45786">
    <property type="entry name" value="DNA BINDING PROTEIN-LIKE"/>
    <property type="match status" value="1"/>
</dbReference>
<proteinExistence type="predicted"/>
<feature type="compositionally biased region" description="Basic and acidic residues" evidence="1">
    <location>
        <begin position="21"/>
        <end position="30"/>
    </location>
</feature>
<comment type="caution">
    <text evidence="2">The sequence shown here is derived from an EMBL/GenBank/DDBJ whole genome shotgun (WGS) entry which is preliminary data.</text>
</comment>
<accession>A0A226EC21</accession>
<dbReference type="OMA" id="FHANIRQ"/>
<name>A0A226EC21_FOLCA</name>
<gene>
    <name evidence="2" type="ORF">Fcan01_11876</name>
</gene>
<sequence length="340" mass="38822">MVRQKQQLNARAEPDQELESEPNRARRPGETEAQALKIRRLDAQRGSRNRQMETVENRATRLERRRVSRGAQPTPNIALIDELDENVAPLDYIGHLNEECVFCKAKYFSKEKTTTGMYNTCCNGGQVRLSNFVANDEINKLLKGEDPDSKHFLENIRSYNSAFAFASVGAQISLPPGNGPFCFRIHGQIHYLTGTLHPLQAGEPRSYSQLYILDADEANNQRMNEPANRACHRHIMAKLSEIMKTNKFAEAYEMLYEVEKRHIDIARDEGREPINVSMSIKQNRGTDNRRYNVQACNEVAVVFSSADGEPPLERDLRIHLRPQGQKVHKTLKNLDCEQES</sequence>
<evidence type="ECO:0000313" key="3">
    <source>
        <dbReference type="Proteomes" id="UP000198287"/>
    </source>
</evidence>
<evidence type="ECO:0008006" key="4">
    <source>
        <dbReference type="Google" id="ProtNLM"/>
    </source>
</evidence>